<accession>A0A7I8XDU0</accession>
<organism evidence="1 2">
    <name type="scientific">Bursaphelenchus xylophilus</name>
    <name type="common">Pinewood nematode worm</name>
    <name type="synonym">Aphelenchoides xylophilus</name>
    <dbReference type="NCBI Taxonomy" id="6326"/>
    <lineage>
        <taxon>Eukaryota</taxon>
        <taxon>Metazoa</taxon>
        <taxon>Ecdysozoa</taxon>
        <taxon>Nematoda</taxon>
        <taxon>Chromadorea</taxon>
        <taxon>Rhabditida</taxon>
        <taxon>Tylenchina</taxon>
        <taxon>Tylenchomorpha</taxon>
        <taxon>Aphelenchoidea</taxon>
        <taxon>Aphelenchoididae</taxon>
        <taxon>Bursaphelenchus</taxon>
    </lineage>
</organism>
<reference evidence="1" key="1">
    <citation type="submission" date="2020-09" db="EMBL/GenBank/DDBJ databases">
        <authorList>
            <person name="Kikuchi T."/>
        </authorList>
    </citation>
    <scope>NUCLEOTIDE SEQUENCE</scope>
    <source>
        <strain evidence="1">Ka4C1</strain>
    </source>
</reference>
<dbReference type="AlphaFoldDB" id="A0A7I8XDU0"/>
<dbReference type="EMBL" id="CAJFDI010000004">
    <property type="protein sequence ID" value="CAD5224471.1"/>
    <property type="molecule type" value="Genomic_DNA"/>
</dbReference>
<proteinExistence type="predicted"/>
<dbReference type="SMR" id="A0A7I8XDU0"/>
<sequence>MSLSTPEGNRPSSSPSCALHALRYSLGQDPACNLAAGDLKLLVFSQPVQEVEAFLTECDQVLPTFLTRVRAQQKHIEGALRSWDSSGCEQTHFDHVRGSTSSTIGHDHHIHIVRHCGPPGRLHQTSNIQSKCHCRIGPSHRSFRGVQPPSYLYEILLPLFDVVKGRPVDREFLLPLVLKFRQPGSSAVSHAFSNVLFQAGDSFSLLFHA</sequence>
<dbReference type="Proteomes" id="UP000582659">
    <property type="component" value="Unassembled WGS sequence"/>
</dbReference>
<name>A0A7I8XDU0_BURXY</name>
<protein>
    <submittedName>
        <fullName evidence="1">(pine wood nematode) hypothetical protein</fullName>
    </submittedName>
</protein>
<comment type="caution">
    <text evidence="1">The sequence shown here is derived from an EMBL/GenBank/DDBJ whole genome shotgun (WGS) entry which is preliminary data.</text>
</comment>
<evidence type="ECO:0000313" key="1">
    <source>
        <dbReference type="EMBL" id="CAD5224471.1"/>
    </source>
</evidence>
<dbReference type="EMBL" id="CAJFCV020000004">
    <property type="protein sequence ID" value="CAG9113234.1"/>
    <property type="molecule type" value="Genomic_DNA"/>
</dbReference>
<gene>
    <name evidence="1" type="ORF">BXYJ_LOCUS8060</name>
</gene>
<keyword evidence="2" id="KW-1185">Reference proteome</keyword>
<dbReference type="Proteomes" id="UP000659654">
    <property type="component" value="Unassembled WGS sequence"/>
</dbReference>
<evidence type="ECO:0000313" key="2">
    <source>
        <dbReference type="Proteomes" id="UP000659654"/>
    </source>
</evidence>